<dbReference type="AlphaFoldDB" id="A0A8J8T6X4"/>
<feature type="compositionally biased region" description="Polar residues" evidence="2">
    <location>
        <begin position="339"/>
        <end position="350"/>
    </location>
</feature>
<feature type="region of interest" description="Disordered" evidence="2">
    <location>
        <begin position="40"/>
        <end position="82"/>
    </location>
</feature>
<name>A0A8J8T6X4_HALGN</name>
<accession>A0A8J8T6X4</accession>
<evidence type="ECO:0000313" key="4">
    <source>
        <dbReference type="Proteomes" id="UP000785679"/>
    </source>
</evidence>
<evidence type="ECO:0000256" key="1">
    <source>
        <dbReference type="SAM" id="Coils"/>
    </source>
</evidence>
<comment type="caution">
    <text evidence="3">The sequence shown here is derived from an EMBL/GenBank/DDBJ whole genome shotgun (WGS) entry which is preliminary data.</text>
</comment>
<feature type="coiled-coil region" evidence="1">
    <location>
        <begin position="440"/>
        <end position="496"/>
    </location>
</feature>
<dbReference type="EMBL" id="RRYP01003273">
    <property type="protein sequence ID" value="TNV83960.1"/>
    <property type="molecule type" value="Genomic_DNA"/>
</dbReference>
<reference evidence="3" key="1">
    <citation type="submission" date="2019-06" db="EMBL/GenBank/DDBJ databases">
        <authorList>
            <person name="Zheng W."/>
        </authorList>
    </citation>
    <scope>NUCLEOTIDE SEQUENCE</scope>
    <source>
        <strain evidence="3">QDHG01</strain>
    </source>
</reference>
<dbReference type="OrthoDB" id="10687285at2759"/>
<feature type="region of interest" description="Disordered" evidence="2">
    <location>
        <begin position="307"/>
        <end position="362"/>
    </location>
</feature>
<keyword evidence="4" id="KW-1185">Reference proteome</keyword>
<keyword evidence="1" id="KW-0175">Coiled coil</keyword>
<feature type="compositionally biased region" description="Polar residues" evidence="2">
    <location>
        <begin position="62"/>
        <end position="72"/>
    </location>
</feature>
<evidence type="ECO:0000313" key="3">
    <source>
        <dbReference type="EMBL" id="TNV83960.1"/>
    </source>
</evidence>
<gene>
    <name evidence="3" type="ORF">FGO68_gene14045</name>
</gene>
<proteinExistence type="predicted"/>
<protein>
    <submittedName>
        <fullName evidence="3">Uncharacterized protein</fullName>
    </submittedName>
</protein>
<sequence>MRYEHYLQRRNKQLQKLSDLVQMANSQMALHAQHMAEPVIHQPPTIDPARSSKQGTRESFHSSKLQPSTGRRINSDLPPEASIGEKKGKVVFVNPTSFPGILKNNQLSIKVATSANNHEITPRSKKSQSIAIQLLKPGALIDYGSPHIMRRKVPAQNASLGDSLKKNLQLIKSLNVILRQSTQMGNALNRTATNNNNSTVIIEPIESTRNSPKQHTSSKYLRIRTKAEEEAKRHIDKLNMLMDKRLSKEKKVESNLKDLTKERLYKFGMIEDKRQQARQKAYKQQSDMENQSMKSYASSLKDLRLKQQSPRPFERQRQSMATQSRSVLAIPGGNKHYYDQQNTTMSSARSGGSIHSFKQLSRQEDAKLQESLDRVANKLQRGFERSQQYKTSLAAKASQHIEFVKSKQRVGQSRGSERDAEAWANCVLHRQKIVEKAADSQKLRRELVDQQKAARELKHHATLMQRTQETNDGSRFKQYMQKMSKTAKRVEEVKERNSLERLKKAELQYNRRILQRDNLQEIRLKGVMERNLLIHRHQIERAQRLVGKDEVRRDEMQRRVQEVERVRMTHGKNPYQEMQTRYLSNSLLFKSQSPQKGQQQIQQEQLQKRSMTVMQ</sequence>
<evidence type="ECO:0000256" key="2">
    <source>
        <dbReference type="SAM" id="MobiDB-lite"/>
    </source>
</evidence>
<dbReference type="Proteomes" id="UP000785679">
    <property type="component" value="Unassembled WGS sequence"/>
</dbReference>
<organism evidence="3 4">
    <name type="scientific">Halteria grandinella</name>
    <dbReference type="NCBI Taxonomy" id="5974"/>
    <lineage>
        <taxon>Eukaryota</taxon>
        <taxon>Sar</taxon>
        <taxon>Alveolata</taxon>
        <taxon>Ciliophora</taxon>
        <taxon>Intramacronucleata</taxon>
        <taxon>Spirotrichea</taxon>
        <taxon>Stichotrichia</taxon>
        <taxon>Sporadotrichida</taxon>
        <taxon>Halteriidae</taxon>
        <taxon>Halteria</taxon>
    </lineage>
</organism>